<dbReference type="InterPro" id="IPR038263">
    <property type="entry name" value="Lytic_exo_TRD_sf"/>
</dbReference>
<dbReference type="Pfam" id="PF16775">
    <property type="entry name" value="ZoocinA_TRD"/>
    <property type="match status" value="1"/>
</dbReference>
<dbReference type="EMBL" id="MIKB01000013">
    <property type="protein sequence ID" value="OEG16271.1"/>
    <property type="molecule type" value="Genomic_DNA"/>
</dbReference>
<feature type="domain" description="Lytic exoenzyme target recognition" evidence="2">
    <location>
        <begin position="100"/>
        <end position="180"/>
    </location>
</feature>
<dbReference type="Gene3D" id="2.40.50.670">
    <property type="match status" value="1"/>
</dbReference>
<comment type="caution">
    <text evidence="3">The sequence shown here is derived from an EMBL/GenBank/DDBJ whole genome shotgun (WGS) entry which is preliminary data.</text>
</comment>
<evidence type="ECO:0000313" key="3">
    <source>
        <dbReference type="EMBL" id="OEG16271.1"/>
    </source>
</evidence>
<reference evidence="4" key="1">
    <citation type="submission" date="2016-09" db="EMBL/GenBank/DDBJ databases">
        <authorList>
            <person name="Gulvik C.A."/>
        </authorList>
    </citation>
    <scope>NUCLEOTIDE SEQUENCE [LARGE SCALE GENOMIC DNA]</scope>
    <source>
        <strain evidence="4">LMG 26306</strain>
    </source>
</reference>
<gene>
    <name evidence="3" type="ORF">BCR23_05120</name>
</gene>
<dbReference type="OrthoDB" id="2195126at2"/>
<organism evidence="3 4">
    <name type="scientific">Enterococcus quebecensis</name>
    <dbReference type="NCBI Taxonomy" id="903983"/>
    <lineage>
        <taxon>Bacteria</taxon>
        <taxon>Bacillati</taxon>
        <taxon>Bacillota</taxon>
        <taxon>Bacilli</taxon>
        <taxon>Lactobacillales</taxon>
        <taxon>Enterococcaceae</taxon>
        <taxon>Enterococcus</taxon>
    </lineage>
</organism>
<keyword evidence="4" id="KW-1185">Reference proteome</keyword>
<feature type="signal peptide" evidence="1">
    <location>
        <begin position="1"/>
        <end position="24"/>
    </location>
</feature>
<name>A0A1E5GUB7_9ENTE</name>
<evidence type="ECO:0000313" key="4">
    <source>
        <dbReference type="Proteomes" id="UP000094764"/>
    </source>
</evidence>
<sequence>MLKRKLLVATVGLGLLFFGNNLQASADVKVNPDDLKINAKANEEAIKFVEEHGGLENSPVPPENLTTEQPSSLTKSSLYNNLRAIPRVYAYDALSSFRQEIRCNYLAPAGFTWADNGIPFSAVNFQGGRLFTFNRSNVKDERKAGLGTGGWYWRFFSSEVPGKGRVYYWLSASDLNHLIYG</sequence>
<keyword evidence="1" id="KW-0732">Signal</keyword>
<proteinExistence type="predicted"/>
<protein>
    <recommendedName>
        <fullName evidence="2">Lytic exoenzyme target recognition domain-containing protein</fullName>
    </recommendedName>
</protein>
<dbReference type="AlphaFoldDB" id="A0A1E5GUB7"/>
<dbReference type="Proteomes" id="UP000094764">
    <property type="component" value="Unassembled WGS sequence"/>
</dbReference>
<evidence type="ECO:0000259" key="2">
    <source>
        <dbReference type="Pfam" id="PF16775"/>
    </source>
</evidence>
<feature type="chain" id="PRO_5039682621" description="Lytic exoenzyme target recognition domain-containing protein" evidence="1">
    <location>
        <begin position="25"/>
        <end position="181"/>
    </location>
</feature>
<dbReference type="InterPro" id="IPR031898">
    <property type="entry name" value="ZoocinA_TRD"/>
</dbReference>
<accession>A0A1E5GUB7</accession>
<evidence type="ECO:0000256" key="1">
    <source>
        <dbReference type="SAM" id="SignalP"/>
    </source>
</evidence>
<dbReference type="RefSeq" id="WP_069634725.1">
    <property type="nucleotide sequence ID" value="NZ_JXKZ01000007.1"/>
</dbReference>